<evidence type="ECO:0000259" key="6">
    <source>
        <dbReference type="Pfam" id="PF04542"/>
    </source>
</evidence>
<dbReference type="RefSeq" id="WP_224863852.1">
    <property type="nucleotide sequence ID" value="NZ_JAYJJS010000005.1"/>
</dbReference>
<dbReference type="InterPro" id="IPR013324">
    <property type="entry name" value="RNA_pol_sigma_r3/r4-like"/>
</dbReference>
<dbReference type="InterPro" id="IPR036388">
    <property type="entry name" value="WH-like_DNA-bd_sf"/>
</dbReference>
<protein>
    <submittedName>
        <fullName evidence="8">Sigma-70 family RNA polymerase sigma factor</fullName>
    </submittedName>
</protein>
<dbReference type="InterPro" id="IPR007627">
    <property type="entry name" value="RNA_pol_sigma70_r2"/>
</dbReference>
<proteinExistence type="inferred from homology"/>
<dbReference type="Gene3D" id="1.10.10.10">
    <property type="entry name" value="Winged helix-like DNA-binding domain superfamily/Winged helix DNA-binding domain"/>
    <property type="match status" value="1"/>
</dbReference>
<organism evidence="8 9">
    <name type="scientific">[Mycobacterium] zoologicum</name>
    <dbReference type="NCBI Taxonomy" id="2872311"/>
    <lineage>
        <taxon>Bacteria</taxon>
        <taxon>Bacillati</taxon>
        <taxon>Actinomycetota</taxon>
        <taxon>Actinomycetes</taxon>
        <taxon>Mycobacteriales</taxon>
        <taxon>Mycobacteriaceae</taxon>
        <taxon>Mycolicibacter</taxon>
    </lineage>
</organism>
<name>A0ABU5YJ96_9MYCO</name>
<dbReference type="InterPro" id="IPR039425">
    <property type="entry name" value="RNA_pol_sigma-70-like"/>
</dbReference>
<dbReference type="PANTHER" id="PTHR43133:SF53">
    <property type="entry name" value="ECF RNA POLYMERASE SIGMA-E FACTOR"/>
    <property type="match status" value="1"/>
</dbReference>
<feature type="domain" description="RNA polymerase sigma-70 region 2" evidence="6">
    <location>
        <begin position="28"/>
        <end position="89"/>
    </location>
</feature>
<reference evidence="8 9" key="1">
    <citation type="submission" date="2023-12" db="EMBL/GenBank/DDBJ databases">
        <title>Description of new species of Mycobacterium terrae complex isolated from sewage at the Sao Paulo Zoological Park Foundation in Brazil.</title>
        <authorList>
            <person name="Romagnoli C.L."/>
            <person name="Conceicao E.C."/>
            <person name="Machado E."/>
            <person name="Barreto L.B.P.F."/>
            <person name="Sharma A."/>
            <person name="Silva N.M."/>
            <person name="Marques L.E."/>
            <person name="Juliana M.A."/>
            <person name="Lourenco M.C.S."/>
            <person name="Digiampietri L.A."/>
            <person name="Suffys P.N."/>
            <person name="Viana-Niero C."/>
        </authorList>
    </citation>
    <scope>NUCLEOTIDE SEQUENCE [LARGE SCALE GENOMIC DNA]</scope>
    <source>
        <strain evidence="8 9">MYC123</strain>
    </source>
</reference>
<keyword evidence="9" id="KW-1185">Reference proteome</keyword>
<evidence type="ECO:0000256" key="4">
    <source>
        <dbReference type="ARBA" id="ARBA00023125"/>
    </source>
</evidence>
<sequence>MAATTVSEDEGVLVAALRAGDQDTFARLVDHHTPVMLRVARGYVPSQEHAEDVVQETWIALLKGLDKFEGRSSLRTWLFTVLVNIAKARGLKERRHVDTQIKAFTGGTVDPERFRAAGAELAGHWKAAETPTPFPDTPEGSALGRELTAIAQRGLDTLPERQRTVVTLRDMLGLDSDEVCALLDISATNQRVLLHRGRAVIRQTLEDYLRDAS</sequence>
<dbReference type="InterPro" id="IPR013325">
    <property type="entry name" value="RNA_pol_sigma_r2"/>
</dbReference>
<gene>
    <name evidence="8" type="ORF">KV112_09085</name>
</gene>
<dbReference type="Pfam" id="PF08281">
    <property type="entry name" value="Sigma70_r4_2"/>
    <property type="match status" value="1"/>
</dbReference>
<evidence type="ECO:0000256" key="5">
    <source>
        <dbReference type="ARBA" id="ARBA00023163"/>
    </source>
</evidence>
<dbReference type="InterPro" id="IPR013249">
    <property type="entry name" value="RNA_pol_sigma70_r4_t2"/>
</dbReference>
<feature type="domain" description="RNA polymerase sigma factor 70 region 4 type 2" evidence="7">
    <location>
        <begin position="152"/>
        <end position="199"/>
    </location>
</feature>
<dbReference type="EMBL" id="JAYJJT010000008">
    <property type="protein sequence ID" value="MEB3049885.1"/>
    <property type="molecule type" value="Genomic_DNA"/>
</dbReference>
<dbReference type="InterPro" id="IPR014284">
    <property type="entry name" value="RNA_pol_sigma-70_dom"/>
</dbReference>
<evidence type="ECO:0000313" key="8">
    <source>
        <dbReference type="EMBL" id="MEB3049885.1"/>
    </source>
</evidence>
<dbReference type="NCBIfam" id="TIGR02937">
    <property type="entry name" value="sigma70-ECF"/>
    <property type="match status" value="1"/>
</dbReference>
<dbReference type="PANTHER" id="PTHR43133">
    <property type="entry name" value="RNA POLYMERASE ECF-TYPE SIGMA FACTO"/>
    <property type="match status" value="1"/>
</dbReference>
<dbReference type="SUPFAM" id="SSF88946">
    <property type="entry name" value="Sigma2 domain of RNA polymerase sigma factors"/>
    <property type="match status" value="1"/>
</dbReference>
<comment type="caution">
    <text evidence="8">The sequence shown here is derived from an EMBL/GenBank/DDBJ whole genome shotgun (WGS) entry which is preliminary data.</text>
</comment>
<dbReference type="SUPFAM" id="SSF88659">
    <property type="entry name" value="Sigma3 and sigma4 domains of RNA polymerase sigma factors"/>
    <property type="match status" value="1"/>
</dbReference>
<keyword evidence="3" id="KW-0731">Sigma factor</keyword>
<dbReference type="Pfam" id="PF04542">
    <property type="entry name" value="Sigma70_r2"/>
    <property type="match status" value="1"/>
</dbReference>
<comment type="similarity">
    <text evidence="1">Belongs to the sigma-70 factor family. ECF subfamily.</text>
</comment>
<keyword evidence="2" id="KW-0805">Transcription regulation</keyword>
<evidence type="ECO:0000259" key="7">
    <source>
        <dbReference type="Pfam" id="PF08281"/>
    </source>
</evidence>
<evidence type="ECO:0000313" key="9">
    <source>
        <dbReference type="Proteomes" id="UP001299046"/>
    </source>
</evidence>
<dbReference type="Proteomes" id="UP001299046">
    <property type="component" value="Unassembled WGS sequence"/>
</dbReference>
<accession>A0ABU5YJ96</accession>
<evidence type="ECO:0000256" key="2">
    <source>
        <dbReference type="ARBA" id="ARBA00023015"/>
    </source>
</evidence>
<dbReference type="CDD" id="cd06171">
    <property type="entry name" value="Sigma70_r4"/>
    <property type="match status" value="1"/>
</dbReference>
<dbReference type="Gene3D" id="1.10.1740.10">
    <property type="match status" value="1"/>
</dbReference>
<keyword evidence="4" id="KW-0238">DNA-binding</keyword>
<keyword evidence="5" id="KW-0804">Transcription</keyword>
<evidence type="ECO:0000256" key="3">
    <source>
        <dbReference type="ARBA" id="ARBA00023082"/>
    </source>
</evidence>
<evidence type="ECO:0000256" key="1">
    <source>
        <dbReference type="ARBA" id="ARBA00010641"/>
    </source>
</evidence>